<feature type="region of interest" description="Disordered" evidence="1">
    <location>
        <begin position="45"/>
        <end position="64"/>
    </location>
</feature>
<sequence>MTRLAHSFIVFRRRAPAGWKALYGPESETRHRPVTFRWQQSAKMRMMERSIRKRETRLSDGNTQ</sequence>
<comment type="caution">
    <text evidence="2">The sequence shown here is derived from an EMBL/GenBank/DDBJ whole genome shotgun (WGS) entry which is preliminary data.</text>
</comment>
<protein>
    <submittedName>
        <fullName evidence="2">Uncharacterized protein</fullName>
    </submittedName>
</protein>
<dbReference type="AlphaFoldDB" id="A0A840BRL6"/>
<evidence type="ECO:0000313" key="2">
    <source>
        <dbReference type="EMBL" id="MBB4016081.1"/>
    </source>
</evidence>
<proteinExistence type="predicted"/>
<dbReference type="EMBL" id="JACIEN010000001">
    <property type="protein sequence ID" value="MBB4016081.1"/>
    <property type="molecule type" value="Genomic_DNA"/>
</dbReference>
<reference evidence="2 3" key="1">
    <citation type="submission" date="2020-08" db="EMBL/GenBank/DDBJ databases">
        <title>Genomic Encyclopedia of Type Strains, Phase IV (KMG-IV): sequencing the most valuable type-strain genomes for metagenomic binning, comparative biology and taxonomic classification.</title>
        <authorList>
            <person name="Goeker M."/>
        </authorList>
    </citation>
    <scope>NUCLEOTIDE SEQUENCE [LARGE SCALE GENOMIC DNA]</scope>
    <source>
        <strain evidence="2 3">DSM 103737</strain>
    </source>
</reference>
<accession>A0A840BRL6</accession>
<organism evidence="2 3">
    <name type="scientific">Chelatococcus caeni</name>
    <dbReference type="NCBI Taxonomy" id="1348468"/>
    <lineage>
        <taxon>Bacteria</taxon>
        <taxon>Pseudomonadati</taxon>
        <taxon>Pseudomonadota</taxon>
        <taxon>Alphaproteobacteria</taxon>
        <taxon>Hyphomicrobiales</taxon>
        <taxon>Chelatococcaceae</taxon>
        <taxon>Chelatococcus</taxon>
    </lineage>
</organism>
<evidence type="ECO:0000256" key="1">
    <source>
        <dbReference type="SAM" id="MobiDB-lite"/>
    </source>
</evidence>
<evidence type="ECO:0000313" key="3">
    <source>
        <dbReference type="Proteomes" id="UP000577362"/>
    </source>
</evidence>
<keyword evidence="3" id="KW-1185">Reference proteome</keyword>
<dbReference type="Proteomes" id="UP000577362">
    <property type="component" value="Unassembled WGS sequence"/>
</dbReference>
<gene>
    <name evidence="2" type="ORF">GGR16_001087</name>
</gene>
<dbReference type="RefSeq" id="WP_156332797.1">
    <property type="nucleotide sequence ID" value="NZ_JACIEN010000001.1"/>
</dbReference>
<name>A0A840BRL6_9HYPH</name>